<gene>
    <name evidence="1" type="ORF">M407DRAFT_7002</name>
</gene>
<evidence type="ECO:0000313" key="2">
    <source>
        <dbReference type="Proteomes" id="UP000054248"/>
    </source>
</evidence>
<evidence type="ECO:0000313" key="1">
    <source>
        <dbReference type="EMBL" id="KIO28002.1"/>
    </source>
</evidence>
<sequence length="115" mass="12907">MEEEGTHSLTLVEYRNWTKADSVNRTNDVILTPRDSTEDRPFSSFDADIALDMLMEGMEYPVQTYSQTGGGWVYPVSAGVEIVATPNDESQLLGIVFQSMHHDVMAREDTSYLTP</sequence>
<reference evidence="1 2" key="1">
    <citation type="submission" date="2014-04" db="EMBL/GenBank/DDBJ databases">
        <authorList>
            <consortium name="DOE Joint Genome Institute"/>
            <person name="Kuo A."/>
            <person name="Girlanda M."/>
            <person name="Perotto S."/>
            <person name="Kohler A."/>
            <person name="Nagy L.G."/>
            <person name="Floudas D."/>
            <person name="Copeland A."/>
            <person name="Barry K.W."/>
            <person name="Cichocki N."/>
            <person name="Veneault-Fourrey C."/>
            <person name="LaButti K."/>
            <person name="Lindquist E.A."/>
            <person name="Lipzen A."/>
            <person name="Lundell T."/>
            <person name="Morin E."/>
            <person name="Murat C."/>
            <person name="Sun H."/>
            <person name="Tunlid A."/>
            <person name="Henrissat B."/>
            <person name="Grigoriev I.V."/>
            <person name="Hibbett D.S."/>
            <person name="Martin F."/>
            <person name="Nordberg H.P."/>
            <person name="Cantor M.N."/>
            <person name="Hua S.X."/>
        </authorList>
    </citation>
    <scope>NUCLEOTIDE SEQUENCE [LARGE SCALE GENOMIC DNA]</scope>
    <source>
        <strain evidence="1 2">MUT 4182</strain>
    </source>
</reference>
<reference evidence="2" key="2">
    <citation type="submission" date="2015-01" db="EMBL/GenBank/DDBJ databases">
        <title>Evolutionary Origins and Diversification of the Mycorrhizal Mutualists.</title>
        <authorList>
            <consortium name="DOE Joint Genome Institute"/>
            <consortium name="Mycorrhizal Genomics Consortium"/>
            <person name="Kohler A."/>
            <person name="Kuo A."/>
            <person name="Nagy L.G."/>
            <person name="Floudas D."/>
            <person name="Copeland A."/>
            <person name="Barry K.W."/>
            <person name="Cichocki N."/>
            <person name="Veneault-Fourrey C."/>
            <person name="LaButti K."/>
            <person name="Lindquist E.A."/>
            <person name="Lipzen A."/>
            <person name="Lundell T."/>
            <person name="Morin E."/>
            <person name="Murat C."/>
            <person name="Riley R."/>
            <person name="Ohm R."/>
            <person name="Sun H."/>
            <person name="Tunlid A."/>
            <person name="Henrissat B."/>
            <person name="Grigoriev I.V."/>
            <person name="Hibbett D.S."/>
            <person name="Martin F."/>
        </authorList>
    </citation>
    <scope>NUCLEOTIDE SEQUENCE [LARGE SCALE GENOMIC DNA]</scope>
    <source>
        <strain evidence="2">MUT 4182</strain>
    </source>
</reference>
<keyword evidence="2" id="KW-1185">Reference proteome</keyword>
<name>A0A0C3M2R2_9AGAM</name>
<dbReference type="HOGENOM" id="CLU_2110745_0_0_1"/>
<accession>A0A0C3M2R2</accession>
<dbReference type="AlphaFoldDB" id="A0A0C3M2R2"/>
<dbReference type="Proteomes" id="UP000054248">
    <property type="component" value="Unassembled WGS sequence"/>
</dbReference>
<organism evidence="1 2">
    <name type="scientific">Tulasnella calospora MUT 4182</name>
    <dbReference type="NCBI Taxonomy" id="1051891"/>
    <lineage>
        <taxon>Eukaryota</taxon>
        <taxon>Fungi</taxon>
        <taxon>Dikarya</taxon>
        <taxon>Basidiomycota</taxon>
        <taxon>Agaricomycotina</taxon>
        <taxon>Agaricomycetes</taxon>
        <taxon>Cantharellales</taxon>
        <taxon>Tulasnellaceae</taxon>
        <taxon>Tulasnella</taxon>
    </lineage>
</organism>
<protein>
    <submittedName>
        <fullName evidence="1">Uncharacterized protein</fullName>
    </submittedName>
</protein>
<proteinExistence type="predicted"/>
<dbReference type="EMBL" id="KN823000">
    <property type="protein sequence ID" value="KIO28002.1"/>
    <property type="molecule type" value="Genomic_DNA"/>
</dbReference>